<dbReference type="GO" id="GO:0004842">
    <property type="term" value="F:ubiquitin-protein transferase activity"/>
    <property type="evidence" value="ECO:0007669"/>
    <property type="project" value="InterPro"/>
</dbReference>
<dbReference type="OrthoDB" id="272077at2759"/>
<name>A0A9N8HL93_9STRA</name>
<dbReference type="SUPFAM" id="SSF81901">
    <property type="entry name" value="HCP-like"/>
    <property type="match status" value="1"/>
</dbReference>
<gene>
    <name evidence="2" type="ORF">SEMRO_1011_G231050.1</name>
</gene>
<dbReference type="InterPro" id="IPR013083">
    <property type="entry name" value="Znf_RING/FYVE/PHD"/>
</dbReference>
<keyword evidence="3" id="KW-1185">Reference proteome</keyword>
<organism evidence="2 3">
    <name type="scientific">Seminavis robusta</name>
    <dbReference type="NCBI Taxonomy" id="568900"/>
    <lineage>
        <taxon>Eukaryota</taxon>
        <taxon>Sar</taxon>
        <taxon>Stramenopiles</taxon>
        <taxon>Ochrophyta</taxon>
        <taxon>Bacillariophyta</taxon>
        <taxon>Bacillariophyceae</taxon>
        <taxon>Bacillariophycidae</taxon>
        <taxon>Naviculales</taxon>
        <taxon>Naviculaceae</taxon>
        <taxon>Seminavis</taxon>
    </lineage>
</organism>
<dbReference type="InterPro" id="IPR003613">
    <property type="entry name" value="Ubox_domain"/>
</dbReference>
<dbReference type="InterPro" id="IPR011990">
    <property type="entry name" value="TPR-like_helical_dom_sf"/>
</dbReference>
<dbReference type="SMART" id="SM00504">
    <property type="entry name" value="Ubox"/>
    <property type="match status" value="1"/>
</dbReference>
<evidence type="ECO:0000259" key="1">
    <source>
        <dbReference type="PROSITE" id="PS51698"/>
    </source>
</evidence>
<dbReference type="SMART" id="SM00671">
    <property type="entry name" value="SEL1"/>
    <property type="match status" value="3"/>
</dbReference>
<sequence length="367" mass="40360">MALTSEELHALSNLLPSLLLLFVLSCIASAVIHFRPSLQSFELQKLRSSLHKELQTWYSKVSTLAMRNTNNLLKLVEDLWCNSLQVAGTAANVFLGSLRDLSKSLQVAGNAAICLCKRTKKDPADDLICPITRELPWVPVIAADGRTYEKEAIETYFKTQREKGLTVKSVITNEPMSDTLIPAPHIKSLIVTLIENQAIQGDVVEFWHEKAQQVKQKESLLQRANDGDSEAMYAVAVYCKGGIKGFQKDPQLACEWYRKSHEAGNVKGTAGLGVAFVKGSTITKSQQLGIHYLTVAATAGSDFAALELGLAFANGRIGVPVNEKEAIFWLQKSLGVCTHSHMAKDLTLNAQKLLDKLLKIQNTEKKA</sequence>
<dbReference type="PANTHER" id="PTHR46573">
    <property type="entry name" value="WD REPEAT, SAM AND U-BOX DOMAIN-CONTAINING PROTEIN 1"/>
    <property type="match status" value="1"/>
</dbReference>
<dbReference type="AlphaFoldDB" id="A0A9N8HL93"/>
<reference evidence="2" key="1">
    <citation type="submission" date="2020-06" db="EMBL/GenBank/DDBJ databases">
        <authorList>
            <consortium name="Plant Systems Biology data submission"/>
        </authorList>
    </citation>
    <scope>NUCLEOTIDE SEQUENCE</scope>
    <source>
        <strain evidence="2">D6</strain>
    </source>
</reference>
<dbReference type="GO" id="GO:0016567">
    <property type="term" value="P:protein ubiquitination"/>
    <property type="evidence" value="ECO:0007669"/>
    <property type="project" value="InterPro"/>
</dbReference>
<dbReference type="Pfam" id="PF04564">
    <property type="entry name" value="U-box"/>
    <property type="match status" value="1"/>
</dbReference>
<evidence type="ECO:0000313" key="3">
    <source>
        <dbReference type="Proteomes" id="UP001153069"/>
    </source>
</evidence>
<dbReference type="SUPFAM" id="SSF57850">
    <property type="entry name" value="RING/U-box"/>
    <property type="match status" value="1"/>
</dbReference>
<proteinExistence type="predicted"/>
<comment type="caution">
    <text evidence="2">The sequence shown here is derived from an EMBL/GenBank/DDBJ whole genome shotgun (WGS) entry which is preliminary data.</text>
</comment>
<dbReference type="PROSITE" id="PS51698">
    <property type="entry name" value="U_BOX"/>
    <property type="match status" value="1"/>
</dbReference>
<dbReference type="EMBL" id="CAICTM010001009">
    <property type="protein sequence ID" value="CAB9519368.1"/>
    <property type="molecule type" value="Genomic_DNA"/>
</dbReference>
<dbReference type="InterPro" id="IPR006597">
    <property type="entry name" value="Sel1-like"/>
</dbReference>
<dbReference type="Gene3D" id="3.30.40.10">
    <property type="entry name" value="Zinc/RING finger domain, C3HC4 (zinc finger)"/>
    <property type="match status" value="1"/>
</dbReference>
<evidence type="ECO:0000313" key="2">
    <source>
        <dbReference type="EMBL" id="CAB9519368.1"/>
    </source>
</evidence>
<dbReference type="PANTHER" id="PTHR46573:SF1">
    <property type="entry name" value="WD REPEAT, SAM AND U-BOX DOMAIN-CONTAINING PROTEIN 1"/>
    <property type="match status" value="1"/>
</dbReference>
<accession>A0A9N8HL93</accession>
<dbReference type="Gene3D" id="1.25.40.10">
    <property type="entry name" value="Tetratricopeptide repeat domain"/>
    <property type="match status" value="1"/>
</dbReference>
<dbReference type="Pfam" id="PF08238">
    <property type="entry name" value="Sel1"/>
    <property type="match status" value="3"/>
</dbReference>
<feature type="domain" description="U-box" evidence="1">
    <location>
        <begin position="122"/>
        <end position="200"/>
    </location>
</feature>
<protein>
    <submittedName>
        <fullName evidence="2">SAM and U-box domain-containing protein 1</fullName>
    </submittedName>
</protein>
<dbReference type="CDD" id="cd16655">
    <property type="entry name" value="RING-Ubox_WDSUB1-like"/>
    <property type="match status" value="1"/>
</dbReference>
<dbReference type="InterPro" id="IPR052085">
    <property type="entry name" value="WD-SAM-U-box"/>
</dbReference>
<dbReference type="Proteomes" id="UP001153069">
    <property type="component" value="Unassembled WGS sequence"/>
</dbReference>